<feature type="signal peptide" evidence="1">
    <location>
        <begin position="1"/>
        <end position="17"/>
    </location>
</feature>
<dbReference type="OrthoDB" id="6873423at2"/>
<organism evidence="2 3">
    <name type="scientific">Phytopseudomonas daroniae</name>
    <dbReference type="NCBI Taxonomy" id="2487519"/>
    <lineage>
        <taxon>Bacteria</taxon>
        <taxon>Pseudomonadati</taxon>
        <taxon>Pseudomonadota</taxon>
        <taxon>Gammaproteobacteria</taxon>
        <taxon>Pseudomonadales</taxon>
        <taxon>Pseudomonadaceae</taxon>
        <taxon>Phytopseudomonas</taxon>
    </lineage>
</organism>
<dbReference type="Proteomes" id="UP000292302">
    <property type="component" value="Unassembled WGS sequence"/>
</dbReference>
<gene>
    <name evidence="2" type="ORF">DNK06_07370</name>
</gene>
<feature type="chain" id="PRO_5021029474" description="DUF4019 domain-containing protein" evidence="1">
    <location>
        <begin position="18"/>
        <end position="159"/>
    </location>
</feature>
<evidence type="ECO:0000313" key="3">
    <source>
        <dbReference type="Proteomes" id="UP000292302"/>
    </source>
</evidence>
<reference evidence="2 3" key="1">
    <citation type="submission" date="2018-06" db="EMBL/GenBank/DDBJ databases">
        <title>Three novel Pseudomonas species isolated from symptomatic oak.</title>
        <authorList>
            <person name="Bueno-Gonzalez V."/>
            <person name="Brady C."/>
        </authorList>
    </citation>
    <scope>NUCLEOTIDE SEQUENCE [LARGE SCALE GENOMIC DNA]</scope>
    <source>
        <strain evidence="2 3">P9A</strain>
    </source>
</reference>
<proteinExistence type="predicted"/>
<evidence type="ECO:0008006" key="4">
    <source>
        <dbReference type="Google" id="ProtNLM"/>
    </source>
</evidence>
<name>A0A4Q9QNV6_9GAMM</name>
<keyword evidence="1" id="KW-0732">Signal</keyword>
<keyword evidence="3" id="KW-1185">Reference proteome</keyword>
<evidence type="ECO:0000256" key="1">
    <source>
        <dbReference type="SAM" id="SignalP"/>
    </source>
</evidence>
<dbReference type="AlphaFoldDB" id="A0A4Q9QNV6"/>
<dbReference type="RefSeq" id="WP_131179386.1">
    <property type="nucleotide sequence ID" value="NZ_QJUI01000005.1"/>
</dbReference>
<accession>A0A4Q9QNV6</accession>
<dbReference type="EMBL" id="QJUI01000005">
    <property type="protein sequence ID" value="TBU81587.1"/>
    <property type="molecule type" value="Genomic_DNA"/>
</dbReference>
<evidence type="ECO:0000313" key="2">
    <source>
        <dbReference type="EMBL" id="TBU81587.1"/>
    </source>
</evidence>
<protein>
    <recommendedName>
        <fullName evidence="4">DUF4019 domain-containing protein</fullName>
    </recommendedName>
</protein>
<sequence>MKSVFQAFSLLGCLMLAACSFEDGDYQAASLKLVEDFHNQAQRGEFSSIYNEAAPGLREGASESDFVRILRLIGKTMGSIERSELANRVPTKADDGRMLTLLVFNTQFSSGAAMESFYIEKIDDEPKLFRYDINSDALIQALITDRETRESASQNPVEN</sequence>
<dbReference type="PROSITE" id="PS51257">
    <property type="entry name" value="PROKAR_LIPOPROTEIN"/>
    <property type="match status" value="1"/>
</dbReference>
<comment type="caution">
    <text evidence="2">The sequence shown here is derived from an EMBL/GenBank/DDBJ whole genome shotgun (WGS) entry which is preliminary data.</text>
</comment>